<evidence type="ECO:0000256" key="3">
    <source>
        <dbReference type="SAM" id="MobiDB-lite"/>
    </source>
</evidence>
<protein>
    <recommendedName>
        <fullName evidence="4">Glycosyl hydrolase family 13 catalytic domain-containing protein</fullName>
    </recommendedName>
</protein>
<dbReference type="PANTHER" id="PTHR10357">
    <property type="entry name" value="ALPHA-AMYLASE FAMILY MEMBER"/>
    <property type="match status" value="1"/>
</dbReference>
<accession>A0A9D1S9C9</accession>
<dbReference type="InterPro" id="IPR045857">
    <property type="entry name" value="O16G_dom_2"/>
</dbReference>
<gene>
    <name evidence="5" type="ORF">IAB70_01195</name>
</gene>
<dbReference type="AlphaFoldDB" id="A0A9D1S9C9"/>
<evidence type="ECO:0000259" key="4">
    <source>
        <dbReference type="SMART" id="SM00642"/>
    </source>
</evidence>
<dbReference type="GO" id="GO:0016798">
    <property type="term" value="F:hydrolase activity, acting on glycosyl bonds"/>
    <property type="evidence" value="ECO:0007669"/>
    <property type="project" value="UniProtKB-KW"/>
</dbReference>
<keyword evidence="1" id="KW-0378">Hydrolase</keyword>
<evidence type="ECO:0000313" key="6">
    <source>
        <dbReference type="Proteomes" id="UP000824093"/>
    </source>
</evidence>
<dbReference type="SUPFAM" id="SSF51445">
    <property type="entry name" value="(Trans)glycosidases"/>
    <property type="match status" value="1"/>
</dbReference>
<dbReference type="SMART" id="SM00642">
    <property type="entry name" value="Aamy"/>
    <property type="match status" value="1"/>
</dbReference>
<dbReference type="Gene3D" id="3.90.400.10">
    <property type="entry name" value="Oligo-1,6-glucosidase, Domain 2"/>
    <property type="match status" value="1"/>
</dbReference>
<dbReference type="EMBL" id="DVNH01000010">
    <property type="protein sequence ID" value="HIU51233.1"/>
    <property type="molecule type" value="Genomic_DNA"/>
</dbReference>
<dbReference type="InterPro" id="IPR006047">
    <property type="entry name" value="GH13_cat_dom"/>
</dbReference>
<dbReference type="GO" id="GO:0005975">
    <property type="term" value="P:carbohydrate metabolic process"/>
    <property type="evidence" value="ECO:0007669"/>
    <property type="project" value="InterPro"/>
</dbReference>
<dbReference type="InterPro" id="IPR017853">
    <property type="entry name" value="GH"/>
</dbReference>
<evidence type="ECO:0000256" key="1">
    <source>
        <dbReference type="ARBA" id="ARBA00022801"/>
    </source>
</evidence>
<feature type="compositionally biased region" description="Basic and acidic residues" evidence="3">
    <location>
        <begin position="156"/>
        <end position="165"/>
    </location>
</feature>
<dbReference type="Gene3D" id="3.20.20.80">
    <property type="entry name" value="Glycosidases"/>
    <property type="match status" value="1"/>
</dbReference>
<sequence length="636" mass="74775">MIEHGKKDIRFKMEQVRENEFEIEYVVILQIAMRFGWIERVKISLGDKQGGVRRVQKMDYLEKDDTFAYFKTNITLQKRQTYYIYFSYEANGQFFYYKKNKRTGPNQISQRECWDITPCLKAPDYAKGVIMGQIIVDRFWDSEREAEKGEHRRKQDAKLPEKMSHRTIHESWNEPPVLGPNKDGFWNVDFYLGNLKGLEQKLDYIQSLGITLLYLNPINFAQSNHGYDTSDYREIDPYKGTKEDMRHLCKEAHKRGIHIILDGVFNHTGNDSKYFNQYGTFEEVGAYQSKESPYYAFYKKNEKGEYCFWWGHLNTPECDGNSEEWQQYIYGPEGTIDEMFSWGIDGLRLDVADELTDPFIEGINGACARNKEDFFLMGEVWKNPMRQGRSYVGNGFTMHSVMNYFLVDGVFRYFKYNDIPKLEDCLKQVLTEYPSETLHSLMNFTSTHDMSRLIELFGCDDFVQDKEWGWDLPYSNISDEVKRHKLTQEEREAAKMKLKPYVATLAFLPGNFCIFLGDEVGQEGLGNLVNRGSFPWDKVEEEQELISFFQEFGMIREKYPFLKQAETDNYQITPEYFAFERFDEDDVEGIWFAANRTDHEVTLTVPERYKEAEVVYNINNSTKDKLAPCGVIALKI</sequence>
<dbReference type="Proteomes" id="UP000824093">
    <property type="component" value="Unassembled WGS sequence"/>
</dbReference>
<reference evidence="5" key="2">
    <citation type="journal article" date="2021" name="PeerJ">
        <title>Extensive microbial diversity within the chicken gut microbiome revealed by metagenomics and culture.</title>
        <authorList>
            <person name="Gilroy R."/>
            <person name="Ravi A."/>
            <person name="Getino M."/>
            <person name="Pursley I."/>
            <person name="Horton D.L."/>
            <person name="Alikhan N.F."/>
            <person name="Baker D."/>
            <person name="Gharbi K."/>
            <person name="Hall N."/>
            <person name="Watson M."/>
            <person name="Adriaenssens E.M."/>
            <person name="Foster-Nyarko E."/>
            <person name="Jarju S."/>
            <person name="Secka A."/>
            <person name="Antonio M."/>
            <person name="Oren A."/>
            <person name="Chaudhuri R.R."/>
            <person name="La Ragione R."/>
            <person name="Hildebrand F."/>
            <person name="Pallen M.J."/>
        </authorList>
    </citation>
    <scope>NUCLEOTIDE SEQUENCE</scope>
    <source>
        <strain evidence="5">CHK195-15760</strain>
    </source>
</reference>
<feature type="region of interest" description="Disordered" evidence="3">
    <location>
        <begin position="146"/>
        <end position="165"/>
    </location>
</feature>
<reference evidence="5" key="1">
    <citation type="submission" date="2020-10" db="EMBL/GenBank/DDBJ databases">
        <authorList>
            <person name="Gilroy R."/>
        </authorList>
    </citation>
    <scope>NUCLEOTIDE SEQUENCE</scope>
    <source>
        <strain evidence="5">CHK195-15760</strain>
    </source>
</reference>
<evidence type="ECO:0000256" key="2">
    <source>
        <dbReference type="ARBA" id="ARBA00023295"/>
    </source>
</evidence>
<proteinExistence type="predicted"/>
<dbReference type="Pfam" id="PF00128">
    <property type="entry name" value="Alpha-amylase"/>
    <property type="match status" value="1"/>
</dbReference>
<comment type="caution">
    <text evidence="5">The sequence shown here is derived from an EMBL/GenBank/DDBJ whole genome shotgun (WGS) entry which is preliminary data.</text>
</comment>
<name>A0A9D1S9C9_9FIRM</name>
<evidence type="ECO:0000313" key="5">
    <source>
        <dbReference type="EMBL" id="HIU51233.1"/>
    </source>
</evidence>
<organism evidence="5 6">
    <name type="scientific">Candidatus Merdicola faecigallinarum</name>
    <dbReference type="NCBI Taxonomy" id="2840862"/>
    <lineage>
        <taxon>Bacteria</taxon>
        <taxon>Bacillati</taxon>
        <taxon>Bacillota</taxon>
        <taxon>Clostridia</taxon>
        <taxon>Candidatus Merdicola</taxon>
    </lineage>
</organism>
<keyword evidence="2" id="KW-0326">Glycosidase</keyword>
<feature type="domain" description="Glycosyl hydrolase family 13 catalytic" evidence="4">
    <location>
        <begin position="133"/>
        <end position="556"/>
    </location>
</feature>
<dbReference type="PANTHER" id="PTHR10357:SF210">
    <property type="entry name" value="MALTODEXTRIN GLUCOSIDASE"/>
    <property type="match status" value="1"/>
</dbReference>